<dbReference type="Proteomes" id="UP000578112">
    <property type="component" value="Unassembled WGS sequence"/>
</dbReference>
<accession>A0A7W7HXR1</accession>
<dbReference type="Gene3D" id="3.40.630.30">
    <property type="match status" value="1"/>
</dbReference>
<organism evidence="1 2">
    <name type="scientific">Actinoplanes digitatis</name>
    <dbReference type="NCBI Taxonomy" id="1868"/>
    <lineage>
        <taxon>Bacteria</taxon>
        <taxon>Bacillati</taxon>
        <taxon>Actinomycetota</taxon>
        <taxon>Actinomycetes</taxon>
        <taxon>Micromonosporales</taxon>
        <taxon>Micromonosporaceae</taxon>
        <taxon>Actinoplanes</taxon>
    </lineage>
</organism>
<protein>
    <recommendedName>
        <fullName evidence="3">N-acetyltransferase domain-containing protein</fullName>
    </recommendedName>
</protein>
<dbReference type="SUPFAM" id="SSF55729">
    <property type="entry name" value="Acyl-CoA N-acyltransferases (Nat)"/>
    <property type="match status" value="1"/>
</dbReference>
<keyword evidence="2" id="KW-1185">Reference proteome</keyword>
<evidence type="ECO:0000313" key="2">
    <source>
        <dbReference type="Proteomes" id="UP000578112"/>
    </source>
</evidence>
<reference evidence="1 2" key="1">
    <citation type="submission" date="2020-08" db="EMBL/GenBank/DDBJ databases">
        <title>Sequencing the genomes of 1000 actinobacteria strains.</title>
        <authorList>
            <person name="Klenk H.-P."/>
        </authorList>
    </citation>
    <scope>NUCLEOTIDE SEQUENCE [LARGE SCALE GENOMIC DNA]</scope>
    <source>
        <strain evidence="1 2">DSM 43149</strain>
    </source>
</reference>
<dbReference type="AlphaFoldDB" id="A0A7W7HXR1"/>
<evidence type="ECO:0000313" key="1">
    <source>
        <dbReference type="EMBL" id="MBB4762717.1"/>
    </source>
</evidence>
<evidence type="ECO:0008006" key="3">
    <source>
        <dbReference type="Google" id="ProtNLM"/>
    </source>
</evidence>
<name>A0A7W7HXR1_9ACTN</name>
<comment type="caution">
    <text evidence="1">The sequence shown here is derived from an EMBL/GenBank/DDBJ whole genome shotgun (WGS) entry which is preliminary data.</text>
</comment>
<dbReference type="InterPro" id="IPR016181">
    <property type="entry name" value="Acyl_CoA_acyltransferase"/>
</dbReference>
<proteinExistence type="predicted"/>
<dbReference type="EMBL" id="JACHNH010000001">
    <property type="protein sequence ID" value="MBB4762717.1"/>
    <property type="molecule type" value="Genomic_DNA"/>
</dbReference>
<gene>
    <name evidence="1" type="ORF">BJ971_003273</name>
</gene>
<sequence length="185" mass="21925">MVIKVVDQINDDEILESAWDLYLHAFRELNAMAVQRHLMYRHEFDEVMNDQRVQKYLCMDDDGTLCGLSTYTNDLDAVPLIAPEYFERHWPEHYAARKIWYIGFVAVHPQAQGRHMFRQLCEEMYVVAATQNGLVGIDICSYNDEVLNFSRIFRAQAERLTANMRFQRIDQQSYWLYQFHSEDAA</sequence>
<dbReference type="RefSeq" id="WP_184994012.1">
    <property type="nucleotide sequence ID" value="NZ_BOMK01000006.1"/>
</dbReference>